<accession>G0NN51</accession>
<dbReference type="PANTHER" id="PTHR46073:SF12">
    <property type="entry name" value="GH18 DOMAIN-CONTAINING PROTEIN"/>
    <property type="match status" value="1"/>
</dbReference>
<dbReference type="OrthoDB" id="5784469at2759"/>
<evidence type="ECO:0000313" key="2">
    <source>
        <dbReference type="EMBL" id="EGT34341.1"/>
    </source>
</evidence>
<protein>
    <recommendedName>
        <fullName evidence="1">GH18 domain-containing protein</fullName>
    </recommendedName>
</protein>
<sequence>MTIPGDGPCEKRIVGYYHLTDAREVTISQLSKLTHLIIWAVQYQLNGNLGFGNSNEKENFKKITAKAKPFKVKTMFTLEIGDYGSKNIPELMRNENKREILINAIVTFIRENELDGVNLHWEPPKTEEVQWFITTLCKDIRNALTRLQESTRRCCPYTISLICQRQKVMLNFDEVLKYVDFLNLETDTYYAPWYGRSWNELIGPPTPLYSGFGENSQENLDGTMKLYSCLTKKPNQLNVLVNFSGRIWRNVILPKNPNDTLWMWAESRNGEVDGSWEFWRDLQAKGWNIRNASWNNESKTPYIWDPEKRIYMAFENERSIQEKMKYLEDKNIGGITTWSITRDDDMDTLLDVMVDAKLCSRKNNKDVMFNCR</sequence>
<gene>
    <name evidence="2" type="ORF">CAEBREN_24058</name>
</gene>
<dbReference type="Proteomes" id="UP000008068">
    <property type="component" value="Unassembled WGS sequence"/>
</dbReference>
<dbReference type="InterPro" id="IPR029070">
    <property type="entry name" value="Chitinase_insertion_sf"/>
</dbReference>
<dbReference type="Gene3D" id="3.10.50.10">
    <property type="match status" value="1"/>
</dbReference>
<dbReference type="PROSITE" id="PS51910">
    <property type="entry name" value="GH18_2"/>
    <property type="match status" value="1"/>
</dbReference>
<dbReference type="OMA" id="CATENPE"/>
<dbReference type="HOGENOM" id="CLU_002833_0_1_1"/>
<dbReference type="Gene3D" id="3.20.20.80">
    <property type="entry name" value="Glycosidases"/>
    <property type="match status" value="2"/>
</dbReference>
<dbReference type="GO" id="GO:0008061">
    <property type="term" value="F:chitin binding"/>
    <property type="evidence" value="ECO:0007669"/>
    <property type="project" value="InterPro"/>
</dbReference>
<dbReference type="InterPro" id="IPR001223">
    <property type="entry name" value="Glyco_hydro18_cat"/>
</dbReference>
<dbReference type="Pfam" id="PF00704">
    <property type="entry name" value="Glyco_hydro_18"/>
    <property type="match status" value="1"/>
</dbReference>
<dbReference type="GO" id="GO:0005975">
    <property type="term" value="P:carbohydrate metabolic process"/>
    <property type="evidence" value="ECO:0007669"/>
    <property type="project" value="InterPro"/>
</dbReference>
<dbReference type="AlphaFoldDB" id="G0NN51"/>
<evidence type="ECO:0000259" key="1">
    <source>
        <dbReference type="PROSITE" id="PS51910"/>
    </source>
</evidence>
<dbReference type="EMBL" id="GL379912">
    <property type="protein sequence ID" value="EGT34341.1"/>
    <property type="molecule type" value="Genomic_DNA"/>
</dbReference>
<feature type="domain" description="GH18" evidence="1">
    <location>
        <begin position="11"/>
        <end position="360"/>
    </location>
</feature>
<reference evidence="3" key="1">
    <citation type="submission" date="2011-07" db="EMBL/GenBank/DDBJ databases">
        <authorList>
            <consortium name="Caenorhabditis brenneri Sequencing and Analysis Consortium"/>
            <person name="Wilson R.K."/>
        </authorList>
    </citation>
    <scope>NUCLEOTIDE SEQUENCE [LARGE SCALE GENOMIC DNA]</scope>
    <source>
        <strain evidence="3">PB2801</strain>
    </source>
</reference>
<dbReference type="eggNOG" id="KOG2806">
    <property type="taxonomic scope" value="Eukaryota"/>
</dbReference>
<organism evidence="3">
    <name type="scientific">Caenorhabditis brenneri</name>
    <name type="common">Nematode worm</name>
    <dbReference type="NCBI Taxonomy" id="135651"/>
    <lineage>
        <taxon>Eukaryota</taxon>
        <taxon>Metazoa</taxon>
        <taxon>Ecdysozoa</taxon>
        <taxon>Nematoda</taxon>
        <taxon>Chromadorea</taxon>
        <taxon>Rhabditida</taxon>
        <taxon>Rhabditina</taxon>
        <taxon>Rhabditomorpha</taxon>
        <taxon>Rhabditoidea</taxon>
        <taxon>Rhabditidae</taxon>
        <taxon>Peloderinae</taxon>
        <taxon>Caenorhabditis</taxon>
    </lineage>
</organism>
<dbReference type="STRING" id="135651.G0NN51"/>
<dbReference type="SUPFAM" id="SSF51445">
    <property type="entry name" value="(Trans)glycosidases"/>
    <property type="match status" value="1"/>
</dbReference>
<evidence type="ECO:0000313" key="3">
    <source>
        <dbReference type="Proteomes" id="UP000008068"/>
    </source>
</evidence>
<name>G0NN51_CAEBE</name>
<keyword evidence="3" id="KW-1185">Reference proteome</keyword>
<dbReference type="PANTHER" id="PTHR46073">
    <property type="entry name" value="CHITINASE"/>
    <property type="match status" value="1"/>
</dbReference>
<dbReference type="InParanoid" id="G0NN51"/>
<proteinExistence type="predicted"/>
<dbReference type="SMART" id="SM00636">
    <property type="entry name" value="Glyco_18"/>
    <property type="match status" value="1"/>
</dbReference>
<dbReference type="InterPro" id="IPR011583">
    <property type="entry name" value="Chitinase_II/V-like_cat"/>
</dbReference>
<dbReference type="InterPro" id="IPR017853">
    <property type="entry name" value="GH"/>
</dbReference>